<dbReference type="InterPro" id="IPR023214">
    <property type="entry name" value="HAD_sf"/>
</dbReference>
<organism evidence="5 6">
    <name type="scientific">Acorus calamus</name>
    <name type="common">Sweet flag</name>
    <dbReference type="NCBI Taxonomy" id="4465"/>
    <lineage>
        <taxon>Eukaryota</taxon>
        <taxon>Viridiplantae</taxon>
        <taxon>Streptophyta</taxon>
        <taxon>Embryophyta</taxon>
        <taxon>Tracheophyta</taxon>
        <taxon>Spermatophyta</taxon>
        <taxon>Magnoliopsida</taxon>
        <taxon>Liliopsida</taxon>
        <taxon>Acoraceae</taxon>
        <taxon>Acorus</taxon>
    </lineage>
</organism>
<keyword evidence="1 4" id="KW-0732">Signal</keyword>
<dbReference type="Gene3D" id="3.40.50.1000">
    <property type="entry name" value="HAD superfamily/HAD-like"/>
    <property type="match status" value="1"/>
</dbReference>
<keyword evidence="2" id="KW-0325">Glycoprotein</keyword>
<dbReference type="SUPFAM" id="SSF56784">
    <property type="entry name" value="HAD-like"/>
    <property type="match status" value="1"/>
</dbReference>
<accession>A0AAV9EIC3</accession>
<evidence type="ECO:0000256" key="3">
    <source>
        <dbReference type="PIRNR" id="PIRNR002674"/>
    </source>
</evidence>
<dbReference type="Proteomes" id="UP001180020">
    <property type="component" value="Unassembled WGS sequence"/>
</dbReference>
<reference evidence="5" key="2">
    <citation type="submission" date="2023-06" db="EMBL/GenBank/DDBJ databases">
        <authorList>
            <person name="Ma L."/>
            <person name="Liu K.-W."/>
            <person name="Li Z."/>
            <person name="Hsiao Y.-Y."/>
            <person name="Qi Y."/>
            <person name="Fu T."/>
            <person name="Tang G."/>
            <person name="Zhang D."/>
            <person name="Sun W.-H."/>
            <person name="Liu D.-K."/>
            <person name="Li Y."/>
            <person name="Chen G.-Z."/>
            <person name="Liu X.-D."/>
            <person name="Liao X.-Y."/>
            <person name="Jiang Y.-T."/>
            <person name="Yu X."/>
            <person name="Hao Y."/>
            <person name="Huang J."/>
            <person name="Zhao X.-W."/>
            <person name="Ke S."/>
            <person name="Chen Y.-Y."/>
            <person name="Wu W.-L."/>
            <person name="Hsu J.-L."/>
            <person name="Lin Y.-F."/>
            <person name="Huang M.-D."/>
            <person name="Li C.-Y."/>
            <person name="Huang L."/>
            <person name="Wang Z.-W."/>
            <person name="Zhao X."/>
            <person name="Zhong W.-Y."/>
            <person name="Peng D.-H."/>
            <person name="Ahmad S."/>
            <person name="Lan S."/>
            <person name="Zhang J.-S."/>
            <person name="Tsai W.-C."/>
            <person name="Van De Peer Y."/>
            <person name="Liu Z.-J."/>
        </authorList>
    </citation>
    <scope>NUCLEOTIDE SEQUENCE</scope>
    <source>
        <strain evidence="5">CP</strain>
        <tissue evidence="5">Leaves</tissue>
    </source>
</reference>
<reference evidence="5" key="1">
    <citation type="journal article" date="2023" name="Nat. Commun.">
        <title>Diploid and tetraploid genomes of Acorus and the evolution of monocots.</title>
        <authorList>
            <person name="Ma L."/>
            <person name="Liu K.W."/>
            <person name="Li Z."/>
            <person name="Hsiao Y.Y."/>
            <person name="Qi Y."/>
            <person name="Fu T."/>
            <person name="Tang G.D."/>
            <person name="Zhang D."/>
            <person name="Sun W.H."/>
            <person name="Liu D.K."/>
            <person name="Li Y."/>
            <person name="Chen G.Z."/>
            <person name="Liu X.D."/>
            <person name="Liao X.Y."/>
            <person name="Jiang Y.T."/>
            <person name="Yu X."/>
            <person name="Hao Y."/>
            <person name="Huang J."/>
            <person name="Zhao X.W."/>
            <person name="Ke S."/>
            <person name="Chen Y.Y."/>
            <person name="Wu W.L."/>
            <person name="Hsu J.L."/>
            <person name="Lin Y.F."/>
            <person name="Huang M.D."/>
            <person name="Li C.Y."/>
            <person name="Huang L."/>
            <person name="Wang Z.W."/>
            <person name="Zhao X."/>
            <person name="Zhong W.Y."/>
            <person name="Peng D.H."/>
            <person name="Ahmad S."/>
            <person name="Lan S."/>
            <person name="Zhang J.S."/>
            <person name="Tsai W.C."/>
            <person name="Van de Peer Y."/>
            <person name="Liu Z.J."/>
        </authorList>
    </citation>
    <scope>NUCLEOTIDE SEQUENCE</scope>
    <source>
        <strain evidence="5">CP</strain>
    </source>
</reference>
<feature type="chain" id="PRO_5043742963" evidence="4">
    <location>
        <begin position="25"/>
        <end position="264"/>
    </location>
</feature>
<dbReference type="InterPro" id="IPR014403">
    <property type="entry name" value="APS1/VSP"/>
</dbReference>
<sequence>MKPSRSLLLLLLLLLTLFTSPSLSRPAPPSLLRLPIDRPRSKSGARRDCESWRFTVETNDAGPWKQVPGECEAYVEAYLAGERYAADSRAVAEESLAFAAGESGRAGTVGGSDAWVFDVDETLLSNLPYYAENGYGAEIFNETSFDEWVNVARAPALQSSLWLYQELQNLGITIILLTGRSEFQRNATEQNMLFAGYRLWERLILRQDSDMGKSAVVYKSERRAELVSEGYRILGNSGDQWSDLLGFALAKRSFKLPNPMYYIA</sequence>
<dbReference type="EMBL" id="JAUJYO010000006">
    <property type="protein sequence ID" value="KAK1313157.1"/>
    <property type="molecule type" value="Genomic_DNA"/>
</dbReference>
<evidence type="ECO:0000256" key="2">
    <source>
        <dbReference type="ARBA" id="ARBA00023180"/>
    </source>
</evidence>
<evidence type="ECO:0000256" key="1">
    <source>
        <dbReference type="ARBA" id="ARBA00022729"/>
    </source>
</evidence>
<evidence type="ECO:0000256" key="4">
    <source>
        <dbReference type="SAM" id="SignalP"/>
    </source>
</evidence>
<dbReference type="Pfam" id="PF03767">
    <property type="entry name" value="Acid_phosphat_B"/>
    <property type="match status" value="1"/>
</dbReference>
<feature type="signal peptide" evidence="4">
    <location>
        <begin position="1"/>
        <end position="24"/>
    </location>
</feature>
<dbReference type="PANTHER" id="PTHR31284:SF10">
    <property type="entry name" value="ACID PHOSPHATASE-LIKE PROTEIN"/>
    <property type="match status" value="1"/>
</dbReference>
<dbReference type="InterPro" id="IPR005519">
    <property type="entry name" value="Acid_phosphat_B-like"/>
</dbReference>
<dbReference type="AlphaFoldDB" id="A0AAV9EIC3"/>
<comment type="similarity">
    <text evidence="3">Belongs to the APS1/VSP family.</text>
</comment>
<dbReference type="CDD" id="cd07535">
    <property type="entry name" value="HAD_VSP"/>
    <property type="match status" value="1"/>
</dbReference>
<dbReference type="PIRSF" id="PIRSF002674">
    <property type="entry name" value="VSP"/>
    <property type="match status" value="1"/>
</dbReference>
<evidence type="ECO:0000313" key="6">
    <source>
        <dbReference type="Proteomes" id="UP001180020"/>
    </source>
</evidence>
<gene>
    <name evidence="5" type="primary">APS1</name>
    <name evidence="5" type="ORF">QJS10_CPA06g00864</name>
</gene>
<dbReference type="PANTHER" id="PTHR31284">
    <property type="entry name" value="ACID PHOSPHATASE-LIKE PROTEIN"/>
    <property type="match status" value="1"/>
</dbReference>
<comment type="caution">
    <text evidence="5">The sequence shown here is derived from an EMBL/GenBank/DDBJ whole genome shotgun (WGS) entry which is preliminary data.</text>
</comment>
<proteinExistence type="inferred from homology"/>
<dbReference type="InterPro" id="IPR010028">
    <property type="entry name" value="Acid_phosphatase_pln"/>
</dbReference>
<dbReference type="NCBIfam" id="TIGR01675">
    <property type="entry name" value="plant-AP"/>
    <property type="match status" value="1"/>
</dbReference>
<dbReference type="InterPro" id="IPR036412">
    <property type="entry name" value="HAD-like_sf"/>
</dbReference>
<name>A0AAV9EIC3_ACOCL</name>
<evidence type="ECO:0000313" key="5">
    <source>
        <dbReference type="EMBL" id="KAK1313157.1"/>
    </source>
</evidence>
<protein>
    <submittedName>
        <fullName evidence="5">Acid phosphatase 1</fullName>
    </submittedName>
</protein>
<keyword evidence="6" id="KW-1185">Reference proteome</keyword>
<dbReference type="GO" id="GO:0003993">
    <property type="term" value="F:acid phosphatase activity"/>
    <property type="evidence" value="ECO:0007669"/>
    <property type="project" value="InterPro"/>
</dbReference>